<comment type="caution">
    <text evidence="2">The sequence shown here is derived from an EMBL/GenBank/DDBJ whole genome shotgun (WGS) entry which is preliminary data.</text>
</comment>
<evidence type="ECO:0000256" key="1">
    <source>
        <dbReference type="SAM" id="MobiDB-lite"/>
    </source>
</evidence>
<organism evidence="2 3">
    <name type="scientific">Aldrovandia affinis</name>
    <dbReference type="NCBI Taxonomy" id="143900"/>
    <lineage>
        <taxon>Eukaryota</taxon>
        <taxon>Metazoa</taxon>
        <taxon>Chordata</taxon>
        <taxon>Craniata</taxon>
        <taxon>Vertebrata</taxon>
        <taxon>Euteleostomi</taxon>
        <taxon>Actinopterygii</taxon>
        <taxon>Neopterygii</taxon>
        <taxon>Teleostei</taxon>
        <taxon>Notacanthiformes</taxon>
        <taxon>Halosauridae</taxon>
        <taxon>Aldrovandia</taxon>
    </lineage>
</organism>
<sequence length="81" mass="8348">MRPVSILLLGDQRGAAALLGGSPVARRAHCRRDVREAGGAQRHAGPLPADRQPRYGDASGGPAPPRPPPLGSEPGPPVTCR</sequence>
<gene>
    <name evidence="2" type="ORF">AAFF_G00394330</name>
</gene>
<dbReference type="EMBL" id="JAINUG010000075">
    <property type="protein sequence ID" value="KAJ8400664.1"/>
    <property type="molecule type" value="Genomic_DNA"/>
</dbReference>
<protein>
    <submittedName>
        <fullName evidence="2">Uncharacterized protein</fullName>
    </submittedName>
</protein>
<reference evidence="2" key="1">
    <citation type="journal article" date="2023" name="Science">
        <title>Genome structures resolve the early diversification of teleost fishes.</title>
        <authorList>
            <person name="Parey E."/>
            <person name="Louis A."/>
            <person name="Montfort J."/>
            <person name="Bouchez O."/>
            <person name="Roques C."/>
            <person name="Iampietro C."/>
            <person name="Lluch J."/>
            <person name="Castinel A."/>
            <person name="Donnadieu C."/>
            <person name="Desvignes T."/>
            <person name="Floi Bucao C."/>
            <person name="Jouanno E."/>
            <person name="Wen M."/>
            <person name="Mejri S."/>
            <person name="Dirks R."/>
            <person name="Jansen H."/>
            <person name="Henkel C."/>
            <person name="Chen W.J."/>
            <person name="Zahm M."/>
            <person name="Cabau C."/>
            <person name="Klopp C."/>
            <person name="Thompson A.W."/>
            <person name="Robinson-Rechavi M."/>
            <person name="Braasch I."/>
            <person name="Lecointre G."/>
            <person name="Bobe J."/>
            <person name="Postlethwait J.H."/>
            <person name="Berthelot C."/>
            <person name="Roest Crollius H."/>
            <person name="Guiguen Y."/>
        </authorList>
    </citation>
    <scope>NUCLEOTIDE SEQUENCE</scope>
    <source>
        <strain evidence="2">NC1722</strain>
    </source>
</reference>
<dbReference type="AlphaFoldDB" id="A0AAD7WLQ0"/>
<evidence type="ECO:0000313" key="2">
    <source>
        <dbReference type="EMBL" id="KAJ8400664.1"/>
    </source>
</evidence>
<keyword evidence="3" id="KW-1185">Reference proteome</keyword>
<dbReference type="Proteomes" id="UP001221898">
    <property type="component" value="Unassembled WGS sequence"/>
</dbReference>
<feature type="region of interest" description="Disordered" evidence="1">
    <location>
        <begin position="31"/>
        <end position="81"/>
    </location>
</feature>
<proteinExistence type="predicted"/>
<evidence type="ECO:0000313" key="3">
    <source>
        <dbReference type="Proteomes" id="UP001221898"/>
    </source>
</evidence>
<accession>A0AAD7WLQ0</accession>
<feature type="compositionally biased region" description="Pro residues" evidence="1">
    <location>
        <begin position="62"/>
        <end position="81"/>
    </location>
</feature>
<name>A0AAD7WLQ0_9TELE</name>